<gene>
    <name evidence="6" type="ORF">DFO60_4523</name>
</gene>
<dbReference type="PANTHER" id="PTHR30332:SF17">
    <property type="entry name" value="TYPE IV PILIATION SYSTEM PROTEIN DR_0774-RELATED"/>
    <property type="match status" value="1"/>
</dbReference>
<feature type="signal peptide" evidence="3">
    <location>
        <begin position="1"/>
        <end position="23"/>
    </location>
</feature>
<dbReference type="InterPro" id="IPR004846">
    <property type="entry name" value="T2SS/T3SS_dom"/>
</dbReference>
<dbReference type="Pfam" id="PF13629">
    <property type="entry name" value="T2SS-T3SS_pil_N"/>
    <property type="match status" value="1"/>
</dbReference>
<dbReference type="InterPro" id="IPR001775">
    <property type="entry name" value="GspD/PilQ"/>
</dbReference>
<evidence type="ECO:0000256" key="2">
    <source>
        <dbReference type="SAM" id="MobiDB-lite"/>
    </source>
</evidence>
<name>A0A3D9EB51_ECTOL</name>
<organism evidence="6 7">
    <name type="scientific">Ectopseudomonas oleovorans</name>
    <name type="common">Pseudomonas oleovorans</name>
    <dbReference type="NCBI Taxonomy" id="301"/>
    <lineage>
        <taxon>Bacteria</taxon>
        <taxon>Pseudomonadati</taxon>
        <taxon>Pseudomonadota</taxon>
        <taxon>Gammaproteobacteria</taxon>
        <taxon>Pseudomonadales</taxon>
        <taxon>Pseudomonadaceae</taxon>
        <taxon>Ectopseudomonas</taxon>
    </lineage>
</organism>
<dbReference type="Pfam" id="PF00263">
    <property type="entry name" value="Secretin"/>
    <property type="match status" value="1"/>
</dbReference>
<dbReference type="Proteomes" id="UP000256988">
    <property type="component" value="Unassembled WGS sequence"/>
</dbReference>
<dbReference type="EMBL" id="QRDL01000008">
    <property type="protein sequence ID" value="RED00369.1"/>
    <property type="molecule type" value="Genomic_DNA"/>
</dbReference>
<dbReference type="GO" id="GO:0009306">
    <property type="term" value="P:protein secretion"/>
    <property type="evidence" value="ECO:0007669"/>
    <property type="project" value="InterPro"/>
</dbReference>
<dbReference type="InterPro" id="IPR050810">
    <property type="entry name" value="Bact_Secretion_Sys_Channel"/>
</dbReference>
<evidence type="ECO:0000256" key="3">
    <source>
        <dbReference type="SAM" id="SignalP"/>
    </source>
</evidence>
<reference evidence="6 7" key="1">
    <citation type="submission" date="2018-07" db="EMBL/GenBank/DDBJ databases">
        <title>Genome sequencing of rice bacterial endophytes.</title>
        <authorList>
            <person name="Venturi V."/>
        </authorList>
    </citation>
    <scope>NUCLEOTIDE SEQUENCE [LARGE SCALE GENOMIC DNA]</scope>
    <source>
        <strain evidence="6 7">AG1002</strain>
    </source>
</reference>
<evidence type="ECO:0000256" key="1">
    <source>
        <dbReference type="RuleBase" id="RU004003"/>
    </source>
</evidence>
<dbReference type="AlphaFoldDB" id="A0A3D9EB51"/>
<accession>A0A3D9EB51</accession>
<feature type="domain" description="Pilus formation protein N-terminal" evidence="5">
    <location>
        <begin position="31"/>
        <end position="101"/>
    </location>
</feature>
<evidence type="ECO:0000313" key="6">
    <source>
        <dbReference type="EMBL" id="RED00369.1"/>
    </source>
</evidence>
<dbReference type="PRINTS" id="PR00811">
    <property type="entry name" value="BCTERIALGSPD"/>
</dbReference>
<feature type="domain" description="Type II/III secretion system secretin-like" evidence="4">
    <location>
        <begin position="239"/>
        <end position="399"/>
    </location>
</feature>
<evidence type="ECO:0000259" key="5">
    <source>
        <dbReference type="Pfam" id="PF13629"/>
    </source>
</evidence>
<protein>
    <submittedName>
        <fullName evidence="6">Pilus assembly protein CpaC</fullName>
    </submittedName>
</protein>
<keyword evidence="3" id="KW-0732">Signal</keyword>
<proteinExistence type="inferred from homology"/>
<comment type="caution">
    <text evidence="6">The sequence shown here is derived from an EMBL/GenBank/DDBJ whole genome shotgun (WGS) entry which is preliminary data.</text>
</comment>
<feature type="chain" id="PRO_5017599863" evidence="3">
    <location>
        <begin position="24"/>
        <end position="433"/>
    </location>
</feature>
<evidence type="ECO:0000313" key="7">
    <source>
        <dbReference type="Proteomes" id="UP000256988"/>
    </source>
</evidence>
<feature type="region of interest" description="Disordered" evidence="2">
    <location>
        <begin position="409"/>
        <end position="433"/>
    </location>
</feature>
<dbReference type="InterPro" id="IPR032789">
    <property type="entry name" value="T2SS-T3SS_pil_N"/>
</dbReference>
<comment type="similarity">
    <text evidence="1">Belongs to the bacterial secretin family.</text>
</comment>
<dbReference type="PANTHER" id="PTHR30332">
    <property type="entry name" value="PROBABLE GENERAL SECRETION PATHWAY PROTEIN D"/>
    <property type="match status" value="1"/>
</dbReference>
<sequence>MKRMTRALWLGMALLGLTLGYHAGAEAAGLPRQLALEAGQGRLLHFKAPVDTVLVADPEIADLQVVSAGVIYVFGKRPGSTTLAAVNASGDTLADIALEVSANAAGVAQALRQAHPGSDVQVRGAGNRLAARGRTADVGEALELDALLDEREQTWKGSVNTVRYAGSPQVNIRVRFAEVSRSELLRYGVSWNALFNNGTFSFGFLTGGALPAQAASGASNLISAGLASGNVNIDSLLEALQSKGVLEILAEPNITAVSGETASFLAGGEVPVPVPVNRDLVGIEYKSYGVSLLFKPTLLPDERIALQVRPEVSDLLSETAASVGGISVPSFRVRRADTRVEVGSGQTFAIAGLFQRNNTQDLEKVPGLGDLPVLGNLFRSKRFQRNETELVILITPYLVEPVRNPERLRTPLDPPQRLSSGQATGQPFGFYVR</sequence>
<dbReference type="GO" id="GO:0015627">
    <property type="term" value="C:type II protein secretion system complex"/>
    <property type="evidence" value="ECO:0007669"/>
    <property type="project" value="TreeGrafter"/>
</dbReference>
<evidence type="ECO:0000259" key="4">
    <source>
        <dbReference type="Pfam" id="PF00263"/>
    </source>
</evidence>